<protein>
    <submittedName>
        <fullName evidence="1">Uncharacterized protein</fullName>
    </submittedName>
</protein>
<name>A0ACC2QLV3_9NEOP</name>
<gene>
    <name evidence="1" type="ORF">PYW08_006135</name>
</gene>
<evidence type="ECO:0000313" key="2">
    <source>
        <dbReference type="Proteomes" id="UP001231649"/>
    </source>
</evidence>
<dbReference type="EMBL" id="CM056795">
    <property type="protein sequence ID" value="KAJ8720670.1"/>
    <property type="molecule type" value="Genomic_DNA"/>
</dbReference>
<dbReference type="Proteomes" id="UP001231649">
    <property type="component" value="Chromosome 19"/>
</dbReference>
<evidence type="ECO:0000313" key="1">
    <source>
        <dbReference type="EMBL" id="KAJ8720670.1"/>
    </source>
</evidence>
<sequence length="278" mass="32414">MAEEIETISVKARIPLFWRDQPTLWFGQFETVVNPQKPNEEAKFSLMVAHLEKTDVEQISDIVMSKSRTGRYEEAKKRLLSVYEESETKQLHKLLNEMELGDQKPSQLLRRMREPAREKMPDTTLQMLWLQRLPMSTRAVLAVSEQSSLDVLAAMADKMHDQASEIQTVCSCNCQNHAKSSLPPRVQEHKTHGDEDLRAAVMQLTREIAELKVQRTRVTHGHRRFIRSRPHSRSRSAGRNHKYDRRTSDACYFHQRFGEKARNCRSPCNYNANKRQEN</sequence>
<reference evidence="1" key="1">
    <citation type="submission" date="2023-03" db="EMBL/GenBank/DDBJ databases">
        <title>Chromosome-level genomes of two armyworms, Mythimna separata and Mythimna loreyi, provide insights into the biosynthesis and reception of sex pheromones.</title>
        <authorList>
            <person name="Zhao H."/>
        </authorList>
    </citation>
    <scope>NUCLEOTIDE SEQUENCE</scope>
    <source>
        <strain evidence="1">BeijingLab</strain>
    </source>
</reference>
<keyword evidence="2" id="KW-1185">Reference proteome</keyword>
<organism evidence="1 2">
    <name type="scientific">Mythimna loreyi</name>
    <dbReference type="NCBI Taxonomy" id="667449"/>
    <lineage>
        <taxon>Eukaryota</taxon>
        <taxon>Metazoa</taxon>
        <taxon>Ecdysozoa</taxon>
        <taxon>Arthropoda</taxon>
        <taxon>Hexapoda</taxon>
        <taxon>Insecta</taxon>
        <taxon>Pterygota</taxon>
        <taxon>Neoptera</taxon>
        <taxon>Endopterygota</taxon>
        <taxon>Lepidoptera</taxon>
        <taxon>Glossata</taxon>
        <taxon>Ditrysia</taxon>
        <taxon>Noctuoidea</taxon>
        <taxon>Noctuidae</taxon>
        <taxon>Noctuinae</taxon>
        <taxon>Hadenini</taxon>
        <taxon>Mythimna</taxon>
    </lineage>
</organism>
<accession>A0ACC2QLV3</accession>
<comment type="caution">
    <text evidence="1">The sequence shown here is derived from an EMBL/GenBank/DDBJ whole genome shotgun (WGS) entry which is preliminary data.</text>
</comment>
<proteinExistence type="predicted"/>